<dbReference type="InterPro" id="IPR013083">
    <property type="entry name" value="Znf_RING/FYVE/PHD"/>
</dbReference>
<evidence type="ECO:0000256" key="4">
    <source>
        <dbReference type="ARBA" id="ARBA00022723"/>
    </source>
</evidence>
<keyword evidence="4 9" id="KW-0479">Metal-binding</keyword>
<evidence type="ECO:0000256" key="8">
    <source>
        <dbReference type="ARBA" id="ARBA00022833"/>
    </source>
</evidence>
<dbReference type="Pfam" id="PF22191">
    <property type="entry name" value="IBR_1"/>
    <property type="match status" value="1"/>
</dbReference>
<dbReference type="SMART" id="SM00184">
    <property type="entry name" value="RING"/>
    <property type="match status" value="1"/>
</dbReference>
<keyword evidence="3" id="KW-0808">Transferase</keyword>
<feature type="zinc finger region" description="C3H1-type" evidence="9">
    <location>
        <begin position="83"/>
        <end position="105"/>
    </location>
</feature>
<dbReference type="InterPro" id="IPR012677">
    <property type="entry name" value="Nucleotide-bd_a/b_plait_sf"/>
</dbReference>
<dbReference type="CDD" id="cd00590">
    <property type="entry name" value="RRM_SF"/>
    <property type="match status" value="1"/>
</dbReference>
<dbReference type="InterPro" id="IPR031127">
    <property type="entry name" value="E3_UB_ligase_RBR"/>
</dbReference>
<dbReference type="CDD" id="cd20335">
    <property type="entry name" value="BRcat_RBR"/>
    <property type="match status" value="1"/>
</dbReference>
<dbReference type="Gene3D" id="3.30.1370.210">
    <property type="match status" value="1"/>
</dbReference>
<dbReference type="SMART" id="SM00356">
    <property type="entry name" value="ZnF_C3H1"/>
    <property type="match status" value="3"/>
</dbReference>
<feature type="zinc finger region" description="C3H1-type" evidence="9">
    <location>
        <begin position="242"/>
        <end position="269"/>
    </location>
</feature>
<dbReference type="InterPro" id="IPR035979">
    <property type="entry name" value="RBD_domain_sf"/>
</dbReference>
<dbReference type="GO" id="GO:0003676">
    <property type="term" value="F:nucleic acid binding"/>
    <property type="evidence" value="ECO:0007669"/>
    <property type="project" value="InterPro"/>
</dbReference>
<dbReference type="GO" id="GO:0008270">
    <property type="term" value="F:zinc ion binding"/>
    <property type="evidence" value="ECO:0007669"/>
    <property type="project" value="UniProtKB-KW"/>
</dbReference>
<keyword evidence="6 9" id="KW-0863">Zinc-finger</keyword>
<feature type="compositionally biased region" description="Polar residues" evidence="10">
    <location>
        <begin position="15"/>
        <end position="26"/>
    </location>
</feature>
<gene>
    <name evidence="14" type="ORF">GGX14DRAFT_455994</name>
</gene>
<comment type="catalytic activity">
    <reaction evidence="1">
        <text>[E2 ubiquitin-conjugating enzyme]-S-ubiquitinyl-L-cysteine + [acceptor protein]-L-lysine = [E2 ubiquitin-conjugating enzyme]-L-cysteine + [acceptor protein]-N(6)-ubiquitinyl-L-lysine.</text>
        <dbReference type="EC" id="2.3.2.31"/>
    </reaction>
</comment>
<dbReference type="SMART" id="SM00647">
    <property type="entry name" value="IBR"/>
    <property type="match status" value="2"/>
</dbReference>
<dbReference type="SUPFAM" id="SSF57850">
    <property type="entry name" value="RING/U-box"/>
    <property type="match status" value="2"/>
</dbReference>
<dbReference type="AlphaFoldDB" id="A0AAD6Y8C4"/>
<evidence type="ECO:0000256" key="2">
    <source>
        <dbReference type="ARBA" id="ARBA00012251"/>
    </source>
</evidence>
<reference evidence="14" key="1">
    <citation type="submission" date="2023-03" db="EMBL/GenBank/DDBJ databases">
        <title>Massive genome expansion in bonnet fungi (Mycena s.s.) driven by repeated elements and novel gene families across ecological guilds.</title>
        <authorList>
            <consortium name="Lawrence Berkeley National Laboratory"/>
            <person name="Harder C.B."/>
            <person name="Miyauchi S."/>
            <person name="Viragh M."/>
            <person name="Kuo A."/>
            <person name="Thoen E."/>
            <person name="Andreopoulos B."/>
            <person name="Lu D."/>
            <person name="Skrede I."/>
            <person name="Drula E."/>
            <person name="Henrissat B."/>
            <person name="Morin E."/>
            <person name="Kohler A."/>
            <person name="Barry K."/>
            <person name="LaButti K."/>
            <person name="Morin E."/>
            <person name="Salamov A."/>
            <person name="Lipzen A."/>
            <person name="Mereny Z."/>
            <person name="Hegedus B."/>
            <person name="Baldrian P."/>
            <person name="Stursova M."/>
            <person name="Weitz H."/>
            <person name="Taylor A."/>
            <person name="Grigoriev I.V."/>
            <person name="Nagy L.G."/>
            <person name="Martin F."/>
            <person name="Kauserud H."/>
        </authorList>
    </citation>
    <scope>NUCLEOTIDE SEQUENCE</scope>
    <source>
        <strain evidence="14">9144</strain>
    </source>
</reference>
<dbReference type="Gene3D" id="1.20.120.1750">
    <property type="match status" value="1"/>
</dbReference>
<feature type="region of interest" description="Disordered" evidence="10">
    <location>
        <begin position="1"/>
        <end position="40"/>
    </location>
</feature>
<feature type="zinc finger region" description="C3H1-type" evidence="9">
    <location>
        <begin position="46"/>
        <end position="73"/>
    </location>
</feature>
<dbReference type="EMBL" id="JARJCW010000037">
    <property type="protein sequence ID" value="KAJ7207043.1"/>
    <property type="molecule type" value="Genomic_DNA"/>
</dbReference>
<dbReference type="PROSITE" id="PS50103">
    <property type="entry name" value="ZF_C3H1"/>
    <property type="match status" value="3"/>
</dbReference>
<dbReference type="GO" id="GO:0061630">
    <property type="term" value="F:ubiquitin protein ligase activity"/>
    <property type="evidence" value="ECO:0007669"/>
    <property type="project" value="UniProtKB-EC"/>
</dbReference>
<evidence type="ECO:0000259" key="11">
    <source>
        <dbReference type="PROSITE" id="PS50089"/>
    </source>
</evidence>
<sequence>MAIRPPFAPGASEADSATSAVSSHGLQKTERAANGGPAPKDFRTVPAAHEICRHFLRKRCWQGESCHRIHPLFYKTRATIDEVCINFIRNRCTWGENCRRIHVYLPSSVQQRQIVSDSRPCLSTVPQVNDFVLPLDPFNSQSLSFNDLMHDSDSKTPITRLRPRPSENLSQNMALNYDELCHDEKTNFWGPPTDENAWANTSMSSDDSLTDGDSSTISTTLTVSSQTSASTDHSQRIKHPPPPSSDICHNWLRDRCQRGYDCRFVHGDLEYDAPEARKEGGSELPFIDITIHDHTKVKLGAGFEIHDVTTSVENPWIVLGNVPARVKIDAIRHILSPFGSVLDIRPPFAPTKDVMTVSARFSSHAEALQASTTLNDSMAFKRRITARIPVNSRSGKVSIRDSTVHIYWEAPQRVAYGGYPTAERAQEAIAMTRKGPCGDYNVHGYIHVGLPSIGAVTVKFTNLPPDSDDKFMERFCHPEDIMWERPNYLALRPAVDGIKRILDHSGSLLELDVLPPPYSYGFARCWATFSSSSAARSTATFLHGRMPFFTGHTRIFARHVQTLIYVLPLDIYQKHVSLICALREAATAYGPTATVALRRQPLTMIVNLSAEEIKELGQLKVEFEKILHGEILRSDGVAVWDGFFARTDGVRYLHSIEMETRVRIETDLVRRNIKLFGTPDRRAAVRTMLLQKLTDVQAQQERKIRVPGRVANAFIITQLSNLCRKFGAENIFINGWERIITFRGDEVYKAGTEALHQARQSLPARPTRQGVFECPVCFNPVVSPVTLPCGHTWCRNCLAQYLLAAVDNRNFPLKCLGDEAKCTEHIPLSIALSVLQHSEFNLIVDAALSSYVHAHAKELHYCPSPDCLQIYRTGPKGTVVQCPACLLRICPHCHSEAHDEFPCVEQDGGDKLFKEWAARHDVKHCPGCAVPIERDEGCYHITCIQCRTHICWVCLKTFPKGEGIYEHMRAEHGGIGLGQDF</sequence>
<keyword evidence="7" id="KW-0833">Ubl conjugation pathway</keyword>
<feature type="domain" description="C3H1-type" evidence="12">
    <location>
        <begin position="46"/>
        <end position="73"/>
    </location>
</feature>
<dbReference type="InterPro" id="IPR027370">
    <property type="entry name" value="Znf-RING_euk"/>
</dbReference>
<dbReference type="InterPro" id="IPR044066">
    <property type="entry name" value="TRIAD_supradom"/>
</dbReference>
<evidence type="ECO:0000256" key="7">
    <source>
        <dbReference type="ARBA" id="ARBA00022786"/>
    </source>
</evidence>
<keyword evidence="5" id="KW-0677">Repeat</keyword>
<evidence type="ECO:0000313" key="15">
    <source>
        <dbReference type="Proteomes" id="UP001219525"/>
    </source>
</evidence>
<dbReference type="Gene3D" id="3.30.40.10">
    <property type="entry name" value="Zinc/RING finger domain, C3HC4 (zinc finger)"/>
    <property type="match status" value="1"/>
</dbReference>
<dbReference type="Pfam" id="PF13445">
    <property type="entry name" value="zf-RING_UBOX"/>
    <property type="match status" value="1"/>
</dbReference>
<dbReference type="CDD" id="cd22585">
    <property type="entry name" value="Rcat_RBR_DEAH12-like"/>
    <property type="match status" value="1"/>
</dbReference>
<feature type="region of interest" description="Disordered" evidence="10">
    <location>
        <begin position="191"/>
        <end position="244"/>
    </location>
</feature>
<keyword evidence="15" id="KW-1185">Reference proteome</keyword>
<evidence type="ECO:0000259" key="13">
    <source>
        <dbReference type="PROSITE" id="PS51873"/>
    </source>
</evidence>
<evidence type="ECO:0000256" key="5">
    <source>
        <dbReference type="ARBA" id="ARBA00022737"/>
    </source>
</evidence>
<organism evidence="14 15">
    <name type="scientific">Mycena pura</name>
    <dbReference type="NCBI Taxonomy" id="153505"/>
    <lineage>
        <taxon>Eukaryota</taxon>
        <taxon>Fungi</taxon>
        <taxon>Dikarya</taxon>
        <taxon>Basidiomycota</taxon>
        <taxon>Agaricomycotina</taxon>
        <taxon>Agaricomycetes</taxon>
        <taxon>Agaricomycetidae</taxon>
        <taxon>Agaricales</taxon>
        <taxon>Marasmiineae</taxon>
        <taxon>Mycenaceae</taxon>
        <taxon>Mycena</taxon>
    </lineage>
</organism>
<dbReference type="GO" id="GO:0016567">
    <property type="term" value="P:protein ubiquitination"/>
    <property type="evidence" value="ECO:0007669"/>
    <property type="project" value="InterPro"/>
</dbReference>
<dbReference type="PROSITE" id="PS51873">
    <property type="entry name" value="TRIAD"/>
    <property type="match status" value="1"/>
</dbReference>
<feature type="domain" description="RING-type" evidence="13">
    <location>
        <begin position="770"/>
        <end position="981"/>
    </location>
</feature>
<proteinExistence type="predicted"/>
<feature type="compositionally biased region" description="Low complexity" evidence="10">
    <location>
        <begin position="201"/>
        <end position="231"/>
    </location>
</feature>
<keyword evidence="8 9" id="KW-0862">Zinc</keyword>
<dbReference type="SUPFAM" id="SSF54928">
    <property type="entry name" value="RNA-binding domain, RBD"/>
    <property type="match status" value="1"/>
</dbReference>
<dbReference type="InterPro" id="IPR002867">
    <property type="entry name" value="IBR_dom"/>
</dbReference>
<comment type="caution">
    <text evidence="14">The sequence shown here is derived from an EMBL/GenBank/DDBJ whole genome shotgun (WGS) entry which is preliminary data.</text>
</comment>
<dbReference type="InterPro" id="IPR001841">
    <property type="entry name" value="Znf_RING"/>
</dbReference>
<evidence type="ECO:0000256" key="9">
    <source>
        <dbReference type="PROSITE-ProRule" id="PRU00723"/>
    </source>
</evidence>
<accession>A0AAD6Y8C4</accession>
<dbReference type="Proteomes" id="UP001219525">
    <property type="component" value="Unassembled WGS sequence"/>
</dbReference>
<feature type="domain" description="C3H1-type" evidence="12">
    <location>
        <begin position="83"/>
        <end position="105"/>
    </location>
</feature>
<dbReference type="Pfam" id="PF01485">
    <property type="entry name" value="IBR"/>
    <property type="match status" value="1"/>
</dbReference>
<dbReference type="PROSITE" id="PS50089">
    <property type="entry name" value="ZF_RING_2"/>
    <property type="match status" value="1"/>
</dbReference>
<evidence type="ECO:0000256" key="10">
    <source>
        <dbReference type="SAM" id="MobiDB-lite"/>
    </source>
</evidence>
<dbReference type="InterPro" id="IPR000571">
    <property type="entry name" value="Znf_CCCH"/>
</dbReference>
<evidence type="ECO:0000256" key="6">
    <source>
        <dbReference type="ARBA" id="ARBA00022771"/>
    </source>
</evidence>
<protein>
    <recommendedName>
        <fullName evidence="2">RBR-type E3 ubiquitin transferase</fullName>
        <ecNumber evidence="2">2.3.2.31</ecNumber>
    </recommendedName>
</protein>
<dbReference type="EC" id="2.3.2.31" evidence="2"/>
<dbReference type="Gene3D" id="3.30.70.330">
    <property type="match status" value="1"/>
</dbReference>
<dbReference type="InterPro" id="IPR013087">
    <property type="entry name" value="Znf_C2H2_type"/>
</dbReference>
<evidence type="ECO:0000259" key="12">
    <source>
        <dbReference type="PROSITE" id="PS50103"/>
    </source>
</evidence>
<name>A0AAD6Y8C4_9AGAR</name>
<feature type="domain" description="RING-type" evidence="11">
    <location>
        <begin position="774"/>
        <end position="815"/>
    </location>
</feature>
<feature type="domain" description="C3H1-type" evidence="12">
    <location>
        <begin position="242"/>
        <end position="269"/>
    </location>
</feature>
<dbReference type="PROSITE" id="PS00028">
    <property type="entry name" value="ZINC_FINGER_C2H2_1"/>
    <property type="match status" value="1"/>
</dbReference>
<evidence type="ECO:0000256" key="3">
    <source>
        <dbReference type="ARBA" id="ARBA00022679"/>
    </source>
</evidence>
<dbReference type="PANTHER" id="PTHR11685">
    <property type="entry name" value="RBR FAMILY RING FINGER AND IBR DOMAIN-CONTAINING"/>
    <property type="match status" value="1"/>
</dbReference>
<evidence type="ECO:0000313" key="14">
    <source>
        <dbReference type="EMBL" id="KAJ7207043.1"/>
    </source>
</evidence>
<evidence type="ECO:0000256" key="1">
    <source>
        <dbReference type="ARBA" id="ARBA00001798"/>
    </source>
</evidence>